<evidence type="ECO:0000313" key="1">
    <source>
        <dbReference type="EMBL" id="CAG6740928.1"/>
    </source>
</evidence>
<proteinExistence type="predicted"/>
<dbReference type="EMBL" id="HBUF01421927">
    <property type="protein sequence ID" value="CAG6740928.1"/>
    <property type="molecule type" value="Transcribed_RNA"/>
</dbReference>
<protein>
    <submittedName>
        <fullName evidence="1">Uncharacterized protein</fullName>
    </submittedName>
</protein>
<dbReference type="AlphaFoldDB" id="A0A8D8Z4Q9"/>
<organism evidence="1">
    <name type="scientific">Cacopsylla melanoneura</name>
    <dbReference type="NCBI Taxonomy" id="428564"/>
    <lineage>
        <taxon>Eukaryota</taxon>
        <taxon>Metazoa</taxon>
        <taxon>Ecdysozoa</taxon>
        <taxon>Arthropoda</taxon>
        <taxon>Hexapoda</taxon>
        <taxon>Insecta</taxon>
        <taxon>Pterygota</taxon>
        <taxon>Neoptera</taxon>
        <taxon>Paraneoptera</taxon>
        <taxon>Hemiptera</taxon>
        <taxon>Sternorrhyncha</taxon>
        <taxon>Psylloidea</taxon>
        <taxon>Psyllidae</taxon>
        <taxon>Psyllinae</taxon>
        <taxon>Cacopsylla</taxon>
    </lineage>
</organism>
<sequence length="122" mass="14478">MEIGHNDDDFHEYVDHVFEILDDDIENAYLPMERVVFRDQENPIEALSASEFVQRYHISKDNVINVVLPLFVRNRANRRGLPIPDILKLTTFLRYLSSGSFQVRTFDNFVWYLVEICVDNHF</sequence>
<name>A0A8D8Z4Q9_9HEMI</name>
<accession>A0A8D8Z4Q9</accession>
<reference evidence="1" key="1">
    <citation type="submission" date="2021-05" db="EMBL/GenBank/DDBJ databases">
        <authorList>
            <person name="Alioto T."/>
            <person name="Alioto T."/>
            <person name="Gomez Garrido J."/>
        </authorList>
    </citation>
    <scope>NUCLEOTIDE SEQUENCE</scope>
</reference>